<keyword evidence="4" id="KW-1185">Reference proteome</keyword>
<evidence type="ECO:0000256" key="2">
    <source>
        <dbReference type="SAM" id="Phobius"/>
    </source>
</evidence>
<keyword evidence="2" id="KW-0472">Membrane</keyword>
<proteinExistence type="predicted"/>
<organism evidence="3 4">
    <name type="scientific">Shinella oryzae</name>
    <dbReference type="NCBI Taxonomy" id="2871820"/>
    <lineage>
        <taxon>Bacteria</taxon>
        <taxon>Pseudomonadati</taxon>
        <taxon>Pseudomonadota</taxon>
        <taxon>Alphaproteobacteria</taxon>
        <taxon>Hyphomicrobiales</taxon>
        <taxon>Rhizobiaceae</taxon>
        <taxon>Shinella</taxon>
    </lineage>
</organism>
<keyword evidence="2" id="KW-1133">Transmembrane helix</keyword>
<evidence type="ECO:0000313" key="3">
    <source>
        <dbReference type="EMBL" id="WLS05885.1"/>
    </source>
</evidence>
<geneLocation type="plasmid" evidence="3 4">
    <name>unnamed1</name>
</geneLocation>
<sequence>MMAKPDPFELLQHIVAPEPDAEAMKATIAQSREAFIGRSASRTAHGRSWADRMQDWRFWLVPAGATALVVIAAIAFAPELIPGRDRQTGPLVADSGGDDTPPTFSRSRQTAESNPAAKKDGERMGMRPAPGTSPDTPATATIVDGDNIRIGVRSTPSLLELYLPDMVGAPVIDQQGVLPGELAKVVTAFEMKQMGAIAVRFQSDDVRFWRIYRKIDGVFKRDPELSGVVSDAPDRTEVERRLVESP</sequence>
<evidence type="ECO:0000256" key="1">
    <source>
        <dbReference type="SAM" id="MobiDB-lite"/>
    </source>
</evidence>
<gene>
    <name evidence="3" type="ORF">Q9315_18630</name>
</gene>
<dbReference type="GO" id="GO:0016491">
    <property type="term" value="F:oxidoreductase activity"/>
    <property type="evidence" value="ECO:0007669"/>
    <property type="project" value="UniProtKB-KW"/>
</dbReference>
<keyword evidence="3" id="KW-0560">Oxidoreductase</keyword>
<reference evidence="3 4" key="1">
    <citation type="submission" date="2023-08" db="EMBL/GenBank/DDBJ databases">
        <title>Pathogen: clinical or host-associated sample.</title>
        <authorList>
            <person name="Hergert J."/>
            <person name="Casey R."/>
            <person name="Wagner J."/>
            <person name="Young E.L."/>
            <person name="Oakeson K.F."/>
        </authorList>
    </citation>
    <scope>NUCLEOTIDE SEQUENCE [LARGE SCALE GENOMIC DNA]</scope>
    <source>
        <strain evidence="3 4">UPHL-collab-2</strain>
        <plasmid evidence="3 4">unnamed1</plasmid>
    </source>
</reference>
<feature type="transmembrane region" description="Helical" evidence="2">
    <location>
        <begin position="56"/>
        <end position="77"/>
    </location>
</feature>
<keyword evidence="2" id="KW-0812">Transmembrane</keyword>
<protein>
    <submittedName>
        <fullName evidence="3">Uncharacterized protein</fullName>
    </submittedName>
</protein>
<dbReference type="Proteomes" id="UP001225788">
    <property type="component" value="Plasmid unnamed1"/>
</dbReference>
<keyword evidence="3" id="KW-0614">Plasmid</keyword>
<dbReference type="EMBL" id="CP132315">
    <property type="protein sequence ID" value="WLS05885.1"/>
    <property type="molecule type" value="Genomic_DNA"/>
</dbReference>
<feature type="region of interest" description="Disordered" evidence="1">
    <location>
        <begin position="85"/>
        <end position="139"/>
    </location>
</feature>
<feature type="compositionally biased region" description="Polar residues" evidence="1">
    <location>
        <begin position="102"/>
        <end position="113"/>
    </location>
</feature>
<accession>A0ABY9KBK0</accession>
<dbReference type="RefSeq" id="WP_306162280.1">
    <property type="nucleotide sequence ID" value="NZ_CP132315.1"/>
</dbReference>
<evidence type="ECO:0000313" key="4">
    <source>
        <dbReference type="Proteomes" id="UP001225788"/>
    </source>
</evidence>
<name>A0ABY9KBK0_9HYPH</name>